<accession>A0A4Y2VVR6</accession>
<sequence>MLERLSTAYFAAISLFLYLFLVSFQTEVSSKPDSNKDPLCIGPVARQIIRMESNVLPLLVWCGSLERGYQLRFCPCYLPTVQNDE</sequence>
<keyword evidence="3" id="KW-1185">Reference proteome</keyword>
<proteinExistence type="predicted"/>
<evidence type="ECO:0000313" key="3">
    <source>
        <dbReference type="Proteomes" id="UP000499080"/>
    </source>
</evidence>
<evidence type="ECO:0000256" key="1">
    <source>
        <dbReference type="SAM" id="SignalP"/>
    </source>
</evidence>
<reference evidence="2 3" key="1">
    <citation type="journal article" date="2019" name="Sci. Rep.">
        <title>Orb-weaving spider Araneus ventricosus genome elucidates the spidroin gene catalogue.</title>
        <authorList>
            <person name="Kono N."/>
            <person name="Nakamura H."/>
            <person name="Ohtoshi R."/>
            <person name="Moran D.A.P."/>
            <person name="Shinohara A."/>
            <person name="Yoshida Y."/>
            <person name="Fujiwara M."/>
            <person name="Mori M."/>
            <person name="Tomita M."/>
            <person name="Arakawa K."/>
        </authorList>
    </citation>
    <scope>NUCLEOTIDE SEQUENCE [LARGE SCALE GENOMIC DNA]</scope>
</reference>
<evidence type="ECO:0000313" key="2">
    <source>
        <dbReference type="EMBL" id="GBO28386.1"/>
    </source>
</evidence>
<dbReference type="Proteomes" id="UP000499080">
    <property type="component" value="Unassembled WGS sequence"/>
</dbReference>
<protein>
    <submittedName>
        <fullName evidence="2">Uncharacterized protein</fullName>
    </submittedName>
</protein>
<feature type="signal peptide" evidence="1">
    <location>
        <begin position="1"/>
        <end position="30"/>
    </location>
</feature>
<name>A0A4Y2VVR6_ARAVE</name>
<organism evidence="2 3">
    <name type="scientific">Araneus ventricosus</name>
    <name type="common">Orbweaver spider</name>
    <name type="synonym">Epeira ventricosa</name>
    <dbReference type="NCBI Taxonomy" id="182803"/>
    <lineage>
        <taxon>Eukaryota</taxon>
        <taxon>Metazoa</taxon>
        <taxon>Ecdysozoa</taxon>
        <taxon>Arthropoda</taxon>
        <taxon>Chelicerata</taxon>
        <taxon>Arachnida</taxon>
        <taxon>Araneae</taxon>
        <taxon>Araneomorphae</taxon>
        <taxon>Entelegynae</taxon>
        <taxon>Araneoidea</taxon>
        <taxon>Araneidae</taxon>
        <taxon>Araneus</taxon>
    </lineage>
</organism>
<feature type="chain" id="PRO_5021432171" evidence="1">
    <location>
        <begin position="31"/>
        <end position="85"/>
    </location>
</feature>
<gene>
    <name evidence="2" type="ORF">AVEN_249178_1</name>
</gene>
<comment type="caution">
    <text evidence="2">The sequence shown here is derived from an EMBL/GenBank/DDBJ whole genome shotgun (WGS) entry which is preliminary data.</text>
</comment>
<keyword evidence="1" id="KW-0732">Signal</keyword>
<dbReference type="AlphaFoldDB" id="A0A4Y2VVR6"/>
<feature type="non-terminal residue" evidence="2">
    <location>
        <position position="85"/>
    </location>
</feature>
<dbReference type="EMBL" id="BGPR01051438">
    <property type="protein sequence ID" value="GBO28386.1"/>
    <property type="molecule type" value="Genomic_DNA"/>
</dbReference>